<organism evidence="4">
    <name type="scientific">Rodentolepis nana</name>
    <name type="common">Dwarf tapeworm</name>
    <name type="synonym">Hymenolepis nana</name>
    <dbReference type="NCBI Taxonomy" id="102285"/>
    <lineage>
        <taxon>Eukaryota</taxon>
        <taxon>Metazoa</taxon>
        <taxon>Spiralia</taxon>
        <taxon>Lophotrochozoa</taxon>
        <taxon>Platyhelminthes</taxon>
        <taxon>Cestoda</taxon>
        <taxon>Eucestoda</taxon>
        <taxon>Cyclophyllidea</taxon>
        <taxon>Hymenolepididae</taxon>
        <taxon>Rodentolepis</taxon>
    </lineage>
</organism>
<dbReference type="AlphaFoldDB" id="A0A0R3TIB9"/>
<evidence type="ECO:0000313" key="4">
    <source>
        <dbReference type="WBParaSite" id="HNAJ_0000681001-mRNA-1"/>
    </source>
</evidence>
<proteinExistence type="predicted"/>
<dbReference type="Proteomes" id="UP000278807">
    <property type="component" value="Unassembled WGS sequence"/>
</dbReference>
<sequence>MNWANPRGNAIRGRPVDGVEQAHSTRPGWKNTGNFIGPKLGTVAEITLQRTDTTHDLSSESREAIT</sequence>
<reference evidence="4" key="1">
    <citation type="submission" date="2017-02" db="UniProtKB">
        <authorList>
            <consortium name="WormBaseParasite"/>
        </authorList>
    </citation>
    <scope>IDENTIFICATION</scope>
</reference>
<reference evidence="2 3" key="2">
    <citation type="submission" date="2018-11" db="EMBL/GenBank/DDBJ databases">
        <authorList>
            <consortium name="Pathogen Informatics"/>
        </authorList>
    </citation>
    <scope>NUCLEOTIDE SEQUENCE [LARGE SCALE GENOMIC DNA]</scope>
</reference>
<keyword evidence="3" id="KW-1185">Reference proteome</keyword>
<evidence type="ECO:0000313" key="2">
    <source>
        <dbReference type="EMBL" id="VDO02666.1"/>
    </source>
</evidence>
<name>A0A0R3TIB9_RODNA</name>
<protein>
    <submittedName>
        <fullName evidence="4">Transposase</fullName>
    </submittedName>
</protein>
<evidence type="ECO:0000313" key="3">
    <source>
        <dbReference type="Proteomes" id="UP000278807"/>
    </source>
</evidence>
<dbReference type="OrthoDB" id="6307331at2759"/>
<dbReference type="WBParaSite" id="HNAJ_0000681001-mRNA-1">
    <property type="protein sequence ID" value="HNAJ_0000681001-mRNA-1"/>
    <property type="gene ID" value="HNAJ_0000681001"/>
</dbReference>
<feature type="region of interest" description="Disordered" evidence="1">
    <location>
        <begin position="1"/>
        <end position="36"/>
    </location>
</feature>
<gene>
    <name evidence="2" type="ORF">HNAJ_LOCUS6806</name>
</gene>
<dbReference type="EMBL" id="UZAE01008496">
    <property type="protein sequence ID" value="VDO02666.1"/>
    <property type="molecule type" value="Genomic_DNA"/>
</dbReference>
<evidence type="ECO:0000256" key="1">
    <source>
        <dbReference type="SAM" id="MobiDB-lite"/>
    </source>
</evidence>
<accession>A0A0R3TIB9</accession>